<gene>
    <name evidence="1" type="ORF">IPP58_05660</name>
</gene>
<dbReference type="AlphaFoldDB" id="A0A9D7SH94"/>
<proteinExistence type="predicted"/>
<sequence length="157" mass="16865">MLVGMISVEPWLPPTTPDLAFLAMEAADEAGLSSLRAWPEVRKGGIAFGGLPPFLCWRGEEGGTWHLVLLQAREVGALVPGSRTAPLPEGWFEALDLPALARPLARHPEFPGGASVHLVHLPGGEAFRVRTFGQPAPGLVAEVLKRTSHIQIWNLAD</sequence>
<evidence type="ECO:0000313" key="2">
    <source>
        <dbReference type="Proteomes" id="UP000886657"/>
    </source>
</evidence>
<dbReference type="EMBL" id="JADKIO010000005">
    <property type="protein sequence ID" value="MBK9795971.1"/>
    <property type="molecule type" value="Genomic_DNA"/>
</dbReference>
<evidence type="ECO:0000313" key="1">
    <source>
        <dbReference type="EMBL" id="MBK9795971.1"/>
    </source>
</evidence>
<comment type="caution">
    <text evidence="1">The sequence shown here is derived from an EMBL/GenBank/DDBJ whole genome shotgun (WGS) entry which is preliminary data.</text>
</comment>
<organism evidence="1 2">
    <name type="scientific">Candidatus Geothrix skivensis</name>
    <dbReference type="NCBI Taxonomy" id="2954439"/>
    <lineage>
        <taxon>Bacteria</taxon>
        <taxon>Pseudomonadati</taxon>
        <taxon>Acidobacteriota</taxon>
        <taxon>Holophagae</taxon>
        <taxon>Holophagales</taxon>
        <taxon>Holophagaceae</taxon>
        <taxon>Geothrix</taxon>
    </lineage>
</organism>
<dbReference type="Proteomes" id="UP000886657">
    <property type="component" value="Unassembled WGS sequence"/>
</dbReference>
<reference evidence="1" key="1">
    <citation type="submission" date="2020-10" db="EMBL/GenBank/DDBJ databases">
        <title>Connecting structure to function with the recovery of over 1000 high-quality activated sludge metagenome-assembled genomes encoding full-length rRNA genes using long-read sequencing.</title>
        <authorList>
            <person name="Singleton C.M."/>
            <person name="Petriglieri F."/>
            <person name="Kristensen J.M."/>
            <person name="Kirkegaard R.H."/>
            <person name="Michaelsen T.Y."/>
            <person name="Andersen M.H."/>
            <person name="Karst S.M."/>
            <person name="Dueholm M.S."/>
            <person name="Nielsen P.H."/>
            <person name="Albertsen M."/>
        </authorList>
    </citation>
    <scope>NUCLEOTIDE SEQUENCE</scope>
    <source>
        <strain evidence="1">Skiv_18-Q3-R9-52_MAXAC.067</strain>
    </source>
</reference>
<accession>A0A9D7SH94</accession>
<name>A0A9D7SH94_9BACT</name>
<protein>
    <submittedName>
        <fullName evidence="1">Uncharacterized protein</fullName>
    </submittedName>
</protein>